<name>A0A1H9GG02_9LACT</name>
<sequence>MFYFRHDGGEIYLCKKNKDIEQCIQIQPQELKELQNLI</sequence>
<dbReference type="AlphaFoldDB" id="A0A1H9GG02"/>
<organism evidence="1 2">
    <name type="scientific">Ignavigranum ruoffiae</name>
    <dbReference type="NCBI Taxonomy" id="89093"/>
    <lineage>
        <taxon>Bacteria</taxon>
        <taxon>Bacillati</taxon>
        <taxon>Bacillota</taxon>
        <taxon>Bacilli</taxon>
        <taxon>Lactobacillales</taxon>
        <taxon>Aerococcaceae</taxon>
        <taxon>Ignavigranum</taxon>
    </lineage>
</organism>
<accession>A0A1H9GG02</accession>
<proteinExistence type="predicted"/>
<dbReference type="STRING" id="89093.SAMN04488558_11326"/>
<gene>
    <name evidence="1" type="ORF">SAMN04488558_11326</name>
</gene>
<dbReference type="EMBL" id="FOEN01000013">
    <property type="protein sequence ID" value="SEQ48758.1"/>
    <property type="molecule type" value="Genomic_DNA"/>
</dbReference>
<reference evidence="1 2" key="1">
    <citation type="submission" date="2016-10" db="EMBL/GenBank/DDBJ databases">
        <authorList>
            <person name="de Groot N.N."/>
        </authorList>
    </citation>
    <scope>NUCLEOTIDE SEQUENCE [LARGE SCALE GENOMIC DNA]</scope>
    <source>
        <strain evidence="1 2">DSM 15695</strain>
    </source>
</reference>
<dbReference type="Proteomes" id="UP000198833">
    <property type="component" value="Unassembled WGS sequence"/>
</dbReference>
<protein>
    <submittedName>
        <fullName evidence="1">Uncharacterized protein</fullName>
    </submittedName>
</protein>
<evidence type="ECO:0000313" key="2">
    <source>
        <dbReference type="Proteomes" id="UP000198833"/>
    </source>
</evidence>
<evidence type="ECO:0000313" key="1">
    <source>
        <dbReference type="EMBL" id="SEQ48758.1"/>
    </source>
</evidence>
<keyword evidence="2" id="KW-1185">Reference proteome</keyword>